<protein>
    <submittedName>
        <fullName evidence="2">Uncharacterized protein</fullName>
    </submittedName>
</protein>
<dbReference type="Proteomes" id="UP001274830">
    <property type="component" value="Unassembled WGS sequence"/>
</dbReference>
<feature type="compositionally biased region" description="Polar residues" evidence="1">
    <location>
        <begin position="231"/>
        <end position="240"/>
    </location>
</feature>
<proteinExistence type="predicted"/>
<reference evidence="2" key="1">
    <citation type="submission" date="2023-07" db="EMBL/GenBank/DDBJ databases">
        <title>Black Yeasts Isolated from many extreme environments.</title>
        <authorList>
            <person name="Coleine C."/>
            <person name="Stajich J.E."/>
            <person name="Selbmann L."/>
        </authorList>
    </citation>
    <scope>NUCLEOTIDE SEQUENCE</scope>
    <source>
        <strain evidence="2">CCFEE 5485</strain>
    </source>
</reference>
<keyword evidence="3" id="KW-1185">Reference proteome</keyword>
<dbReference type="AlphaFoldDB" id="A0AAE1C5K1"/>
<feature type="region of interest" description="Disordered" evidence="1">
    <location>
        <begin position="88"/>
        <end position="279"/>
    </location>
</feature>
<feature type="compositionally biased region" description="Low complexity" evidence="1">
    <location>
        <begin position="192"/>
        <end position="209"/>
    </location>
</feature>
<accession>A0AAE1C5K1</accession>
<evidence type="ECO:0000256" key="1">
    <source>
        <dbReference type="SAM" id="MobiDB-lite"/>
    </source>
</evidence>
<sequence length="279" mass="30928">MDSMRNLSTSLPGRRRADGSELLTDFRAAALSVTNLYKSAAAAQAKSRAAGYQDALDDLLVFLDKENLGLMDGEGWKVRQWATEHLDNGIQKQAGSEDDEDVKENVGRPESRSSSPDMQRKTAVPTASSDIAEEPTVHHRPRVATESPAPRQARAQTPQRTQITHIPREEFTFRSNHAYPSNHDREGTMDLDTNSTASTATSTPSTTDTVRIVSRARNRHNHHHRQRDNRTVNLNLSSGAGNKRKIPYPEFFDISGVNFDGHDRKEGPGGRGGKRGRHV</sequence>
<dbReference type="EMBL" id="JAUTXT010000003">
    <property type="protein sequence ID" value="KAK3678929.1"/>
    <property type="molecule type" value="Genomic_DNA"/>
</dbReference>
<name>A0AAE1C5K1_9PEZI</name>
<feature type="compositionally biased region" description="Low complexity" evidence="1">
    <location>
        <begin position="148"/>
        <end position="164"/>
    </location>
</feature>
<dbReference type="PANTHER" id="PTHR38645:SF1">
    <property type="entry name" value="YALI0F12243P"/>
    <property type="match status" value="1"/>
</dbReference>
<gene>
    <name evidence="2" type="ORF">LTR78_001382</name>
</gene>
<dbReference type="PANTHER" id="PTHR38645">
    <property type="entry name" value="CHROMOSOME 9, WHOLE GENOME SHOTGUN SEQUENCE"/>
    <property type="match status" value="1"/>
</dbReference>
<feature type="compositionally biased region" description="Basic residues" evidence="1">
    <location>
        <begin position="214"/>
        <end position="227"/>
    </location>
</feature>
<evidence type="ECO:0000313" key="3">
    <source>
        <dbReference type="Proteomes" id="UP001274830"/>
    </source>
</evidence>
<comment type="caution">
    <text evidence="2">The sequence shown here is derived from an EMBL/GenBank/DDBJ whole genome shotgun (WGS) entry which is preliminary data.</text>
</comment>
<organism evidence="2 3">
    <name type="scientific">Recurvomyces mirabilis</name>
    <dbReference type="NCBI Taxonomy" id="574656"/>
    <lineage>
        <taxon>Eukaryota</taxon>
        <taxon>Fungi</taxon>
        <taxon>Dikarya</taxon>
        <taxon>Ascomycota</taxon>
        <taxon>Pezizomycotina</taxon>
        <taxon>Dothideomycetes</taxon>
        <taxon>Dothideomycetidae</taxon>
        <taxon>Mycosphaerellales</taxon>
        <taxon>Teratosphaeriaceae</taxon>
        <taxon>Recurvomyces</taxon>
    </lineage>
</organism>
<evidence type="ECO:0000313" key="2">
    <source>
        <dbReference type="EMBL" id="KAK3678929.1"/>
    </source>
</evidence>